<reference evidence="10" key="1">
    <citation type="journal article" date="2013" name="Genome Announc.">
        <title>Draft Genome Sequence of the Dimorphic Prosthecate Bacterium Brevundimonas abyssalis TAR-001T.</title>
        <authorList>
            <person name="Tsubouchi T."/>
            <person name="Nishi S."/>
            <person name="Usui K."/>
            <person name="Shimane Y."/>
            <person name="Takaki Y."/>
            <person name="Maruyama T."/>
            <person name="Hatada Y."/>
        </authorList>
    </citation>
    <scope>NUCLEOTIDE SEQUENCE [LARGE SCALE GENOMIC DNA]</scope>
    <source>
        <strain evidence="10">TAR-001</strain>
    </source>
</reference>
<dbReference type="NCBIfam" id="NF033379">
    <property type="entry name" value="FrucBisAld_I"/>
    <property type="match status" value="1"/>
</dbReference>
<evidence type="ECO:0000313" key="10">
    <source>
        <dbReference type="Proteomes" id="UP000016569"/>
    </source>
</evidence>
<evidence type="ECO:0000256" key="2">
    <source>
        <dbReference type="ARBA" id="ARBA00004714"/>
    </source>
</evidence>
<accession>A0A8E0ND03</accession>
<dbReference type="Pfam" id="PF00274">
    <property type="entry name" value="Glycolytic"/>
    <property type="match status" value="1"/>
</dbReference>
<dbReference type="RefSeq" id="WP_021698232.1">
    <property type="nucleotide sequence ID" value="NZ_BATC01000054.1"/>
</dbReference>
<dbReference type="EC" id="4.1.2.13" evidence="4"/>
<evidence type="ECO:0000256" key="1">
    <source>
        <dbReference type="ARBA" id="ARBA00000441"/>
    </source>
</evidence>
<comment type="similarity">
    <text evidence="3">Belongs to the class I fructose-bisphosphate aldolase family.</text>
</comment>
<dbReference type="InterPro" id="IPR000741">
    <property type="entry name" value="FBA_I"/>
</dbReference>
<name>A0A8E0ND03_9CAUL</name>
<dbReference type="GO" id="GO:0006096">
    <property type="term" value="P:glycolytic process"/>
    <property type="evidence" value="ECO:0007669"/>
    <property type="project" value="UniProtKB-UniPathway"/>
</dbReference>
<dbReference type="EMBL" id="BATC01000054">
    <property type="protein sequence ID" value="GAD60138.1"/>
    <property type="molecule type" value="Genomic_DNA"/>
</dbReference>
<evidence type="ECO:0000256" key="7">
    <source>
        <dbReference type="ARBA" id="ARBA00029799"/>
    </source>
</evidence>
<evidence type="ECO:0000256" key="5">
    <source>
        <dbReference type="ARBA" id="ARBA00023152"/>
    </source>
</evidence>
<proteinExistence type="inferred from homology"/>
<evidence type="ECO:0000256" key="3">
    <source>
        <dbReference type="ARBA" id="ARBA00010387"/>
    </source>
</evidence>
<keyword evidence="5" id="KW-0324">Glycolysis</keyword>
<dbReference type="Gene3D" id="3.20.20.70">
    <property type="entry name" value="Aldolase class I"/>
    <property type="match status" value="1"/>
</dbReference>
<comment type="pathway">
    <text evidence="2">Carbohydrate degradation; glycolysis; D-glyceraldehyde 3-phosphate and glycerone phosphate from D-glucose: step 4/4.</text>
</comment>
<keyword evidence="10" id="KW-1185">Reference proteome</keyword>
<dbReference type="GO" id="GO:0004332">
    <property type="term" value="F:fructose-bisphosphate aldolase activity"/>
    <property type="evidence" value="ECO:0007669"/>
    <property type="project" value="UniProtKB-EC"/>
</dbReference>
<dbReference type="PANTHER" id="PTHR11627">
    <property type="entry name" value="FRUCTOSE-BISPHOSPHATE ALDOLASE"/>
    <property type="match status" value="1"/>
</dbReference>
<gene>
    <name evidence="9" type="ORF">MBEBAB_2388</name>
</gene>
<evidence type="ECO:0000256" key="4">
    <source>
        <dbReference type="ARBA" id="ARBA00013068"/>
    </source>
</evidence>
<comment type="caution">
    <text evidence="9">The sequence shown here is derived from an EMBL/GenBank/DDBJ whole genome shotgun (WGS) entry which is preliminary data.</text>
</comment>
<protein>
    <recommendedName>
        <fullName evidence="8">Probable fructose-bisphosphate aldolase class 1</fullName>
        <ecNumber evidence="4">4.1.2.13</ecNumber>
    </recommendedName>
    <alternativeName>
        <fullName evidence="7">Fructose-bisphosphate aldolase class I</fullName>
    </alternativeName>
</protein>
<evidence type="ECO:0000313" key="9">
    <source>
        <dbReference type="EMBL" id="GAD60138.1"/>
    </source>
</evidence>
<sequence>MDLAALNAVATAMVQPGKGILAADESTGTIKKRFDAIGVENTEDNRRDYRELMFRADAMKDHISGVILFEETLFQDAADGTPLVDLINASGAIPGIKVDKGATKMAGFPGETVTKGLDGLSKRLRSYRERGARFAKWRGVIEIADGVPTWTCIKSNAHALARYARICQQEQIVPIVEPEVLMDGPHDINRCDEVTRQVLQTVFSELFEQRVALEGIVLKPNMVISGKGSVRQATVDEVAERTIAALKATVPSSVPGIAYLSGGQTDEQATAHLDAMNRIGGFPWKMTFSYGRALQAAPQRAWGGDNANAAKAQAAFAHRAKMNSLASLGQYDASMETEA</sequence>
<dbReference type="FunFam" id="3.20.20.70:FF:000140">
    <property type="entry name" value="Fructose-bisphosphate aldolase"/>
    <property type="match status" value="1"/>
</dbReference>
<evidence type="ECO:0000256" key="8">
    <source>
        <dbReference type="ARBA" id="ARBA00072515"/>
    </source>
</evidence>
<dbReference type="UniPathway" id="UPA00109">
    <property type="reaction ID" value="UER00183"/>
</dbReference>
<keyword evidence="6" id="KW-0456">Lyase</keyword>
<dbReference type="OrthoDB" id="9813469at2"/>
<comment type="catalytic activity">
    <reaction evidence="1">
        <text>beta-D-fructose 1,6-bisphosphate = D-glyceraldehyde 3-phosphate + dihydroxyacetone phosphate</text>
        <dbReference type="Rhea" id="RHEA:14729"/>
        <dbReference type="ChEBI" id="CHEBI:32966"/>
        <dbReference type="ChEBI" id="CHEBI:57642"/>
        <dbReference type="ChEBI" id="CHEBI:59776"/>
        <dbReference type="EC" id="4.1.2.13"/>
    </reaction>
</comment>
<evidence type="ECO:0000256" key="6">
    <source>
        <dbReference type="ARBA" id="ARBA00023239"/>
    </source>
</evidence>
<dbReference type="Proteomes" id="UP000016569">
    <property type="component" value="Unassembled WGS sequence"/>
</dbReference>
<dbReference type="AlphaFoldDB" id="A0A8E0ND03"/>
<dbReference type="SUPFAM" id="SSF51569">
    <property type="entry name" value="Aldolase"/>
    <property type="match status" value="1"/>
</dbReference>
<dbReference type="InterPro" id="IPR013785">
    <property type="entry name" value="Aldolase_TIM"/>
</dbReference>
<organism evidence="9 10">
    <name type="scientific">Brevundimonas abyssalis TAR-001</name>
    <dbReference type="NCBI Taxonomy" id="1391729"/>
    <lineage>
        <taxon>Bacteria</taxon>
        <taxon>Pseudomonadati</taxon>
        <taxon>Pseudomonadota</taxon>
        <taxon>Alphaproteobacteria</taxon>
        <taxon>Caulobacterales</taxon>
        <taxon>Caulobacteraceae</taxon>
        <taxon>Brevundimonas</taxon>
    </lineage>
</organism>